<protein>
    <recommendedName>
        <fullName evidence="2">Protein kinase domain-containing protein</fullName>
    </recommendedName>
</protein>
<feature type="compositionally biased region" description="Basic and acidic residues" evidence="1">
    <location>
        <begin position="591"/>
        <end position="603"/>
    </location>
</feature>
<reference evidence="3 4" key="1">
    <citation type="submission" date="2024-04" db="EMBL/GenBank/DDBJ databases">
        <title>Tritrichomonas musculus Genome.</title>
        <authorList>
            <person name="Alves-Ferreira E."/>
            <person name="Grigg M."/>
            <person name="Lorenzi H."/>
            <person name="Galac M."/>
        </authorList>
    </citation>
    <scope>NUCLEOTIDE SEQUENCE [LARGE SCALE GENOMIC DNA]</scope>
    <source>
        <strain evidence="3 4">EAF2021</strain>
    </source>
</reference>
<evidence type="ECO:0000313" key="3">
    <source>
        <dbReference type="EMBL" id="KAK8872006.1"/>
    </source>
</evidence>
<gene>
    <name evidence="3" type="ORF">M9Y10_007760</name>
</gene>
<evidence type="ECO:0000259" key="2">
    <source>
        <dbReference type="PROSITE" id="PS50011"/>
    </source>
</evidence>
<dbReference type="EMBL" id="JAPFFF010000013">
    <property type="protein sequence ID" value="KAK8872006.1"/>
    <property type="molecule type" value="Genomic_DNA"/>
</dbReference>
<dbReference type="InterPro" id="IPR050167">
    <property type="entry name" value="Ser_Thr_protein_kinase"/>
</dbReference>
<organism evidence="3 4">
    <name type="scientific">Tritrichomonas musculus</name>
    <dbReference type="NCBI Taxonomy" id="1915356"/>
    <lineage>
        <taxon>Eukaryota</taxon>
        <taxon>Metamonada</taxon>
        <taxon>Parabasalia</taxon>
        <taxon>Tritrichomonadida</taxon>
        <taxon>Tritrichomonadidae</taxon>
        <taxon>Tritrichomonas</taxon>
    </lineage>
</organism>
<proteinExistence type="predicted"/>
<evidence type="ECO:0000256" key="1">
    <source>
        <dbReference type="SAM" id="MobiDB-lite"/>
    </source>
</evidence>
<feature type="domain" description="Protein kinase" evidence="2">
    <location>
        <begin position="50"/>
        <end position="325"/>
    </location>
</feature>
<feature type="compositionally biased region" description="Low complexity" evidence="1">
    <location>
        <begin position="605"/>
        <end position="614"/>
    </location>
</feature>
<feature type="compositionally biased region" description="Polar residues" evidence="1">
    <location>
        <begin position="1"/>
        <end position="13"/>
    </location>
</feature>
<name>A0ABR2J363_9EUKA</name>
<dbReference type="InterPro" id="IPR011009">
    <property type="entry name" value="Kinase-like_dom_sf"/>
</dbReference>
<feature type="region of interest" description="Disordered" evidence="1">
    <location>
        <begin position="1"/>
        <end position="40"/>
    </location>
</feature>
<comment type="caution">
    <text evidence="3">The sequence shown here is derived from an EMBL/GenBank/DDBJ whole genome shotgun (WGS) entry which is preliminary data.</text>
</comment>
<feature type="compositionally biased region" description="Polar residues" evidence="1">
    <location>
        <begin position="27"/>
        <end position="37"/>
    </location>
</feature>
<sequence length="614" mass="71712">MKESQPKLTSNIKPLTPTIRNEIPNPRSMSNRSISKQQQDDKHILNIENYQIFKPAKESKLSRVYFVKDKRTNKKYAAKSSLQEQDPQQQLFILREINILMRIQHRTIVGFEGVSFLDFEKHDKITIFINYIERGSLADLLNDERLSLLPIEYDDTSRQIILVGISYGMNLLHKNNIIHRDLKAENVLIDNEFKPHITDFGLSKFFDPMNSQFQSMSCCGTIEYMAPEVIDGEGFNTKADVYSFGILMYEVVTGLRAYCNNKKELDIFRFMRKIKDGMRPEFPKGYQINDSIKELINRCWSRNPKERPTFSEIYKMLSLTDSKYVDSYCLEGVNKDELSLYIDEITTECDDNNDDNNIENENNKLKIEYLKLKKDNEQMSNMILKAQNENLKLKKDNEQMSNIISKTQNENLKLKKDNEQMSNIISKTQNENLKLKKDNEQMSNMISKAQNENLKLKKDNEQMSNMISKTQNENLKLKKDNEQMSNMISKAQNENLKLKKDNEQMSNMISKTQNENLKLTSNNQQLQKEIAKMNEIISNLRSKQNENKIFNNPNKTTQEKIQIKDQTKNKEITEISRLPQLHNIKTSTSTNEKHKLSEADLMKDSSSSNKKNSK</sequence>
<feature type="region of interest" description="Disordered" evidence="1">
    <location>
        <begin position="544"/>
        <end position="565"/>
    </location>
</feature>
<dbReference type="Pfam" id="PF00069">
    <property type="entry name" value="Pkinase"/>
    <property type="match status" value="1"/>
</dbReference>
<dbReference type="SUPFAM" id="SSF56112">
    <property type="entry name" value="Protein kinase-like (PK-like)"/>
    <property type="match status" value="1"/>
</dbReference>
<dbReference type="PRINTS" id="PR00109">
    <property type="entry name" value="TYRKINASE"/>
</dbReference>
<dbReference type="InterPro" id="IPR000719">
    <property type="entry name" value="Prot_kinase_dom"/>
</dbReference>
<keyword evidence="4" id="KW-1185">Reference proteome</keyword>
<accession>A0ABR2J363</accession>
<dbReference type="Gene3D" id="1.10.510.10">
    <property type="entry name" value="Transferase(Phosphotransferase) domain 1"/>
    <property type="match status" value="1"/>
</dbReference>
<dbReference type="PANTHER" id="PTHR23257">
    <property type="entry name" value="SERINE-THREONINE PROTEIN KINASE"/>
    <property type="match status" value="1"/>
</dbReference>
<dbReference type="Proteomes" id="UP001470230">
    <property type="component" value="Unassembled WGS sequence"/>
</dbReference>
<dbReference type="InterPro" id="IPR008271">
    <property type="entry name" value="Ser/Thr_kinase_AS"/>
</dbReference>
<dbReference type="PROSITE" id="PS50011">
    <property type="entry name" value="PROTEIN_KINASE_DOM"/>
    <property type="match status" value="1"/>
</dbReference>
<feature type="region of interest" description="Disordered" evidence="1">
    <location>
        <begin position="579"/>
        <end position="614"/>
    </location>
</feature>
<dbReference type="InterPro" id="IPR001245">
    <property type="entry name" value="Ser-Thr/Tyr_kinase_cat_dom"/>
</dbReference>
<dbReference type="PROSITE" id="PS00108">
    <property type="entry name" value="PROTEIN_KINASE_ST"/>
    <property type="match status" value="1"/>
</dbReference>
<evidence type="ECO:0000313" key="4">
    <source>
        <dbReference type="Proteomes" id="UP001470230"/>
    </source>
</evidence>
<feature type="compositionally biased region" description="Polar residues" evidence="1">
    <location>
        <begin position="544"/>
        <end position="556"/>
    </location>
</feature>
<dbReference type="SMART" id="SM00220">
    <property type="entry name" value="S_TKc"/>
    <property type="match status" value="1"/>
</dbReference>